<feature type="region of interest" description="Disordered" evidence="1">
    <location>
        <begin position="25"/>
        <end position="105"/>
    </location>
</feature>
<reference evidence="3 4" key="1">
    <citation type="journal article" date="2016" name="Nat. Commun.">
        <title>Thousands of microbial genomes shed light on interconnected biogeochemical processes in an aquifer system.</title>
        <authorList>
            <person name="Anantharaman K."/>
            <person name="Brown C.T."/>
            <person name="Hug L.A."/>
            <person name="Sharon I."/>
            <person name="Castelle C.J."/>
            <person name="Probst A.J."/>
            <person name="Thomas B.C."/>
            <person name="Singh A."/>
            <person name="Wilkins M.J."/>
            <person name="Karaoz U."/>
            <person name="Brodie E.L."/>
            <person name="Williams K.H."/>
            <person name="Hubbard S.S."/>
            <person name="Banfield J.F."/>
        </authorList>
    </citation>
    <scope>NUCLEOTIDE SEQUENCE [LARGE SCALE GENOMIC DNA]</scope>
</reference>
<evidence type="ECO:0000313" key="4">
    <source>
        <dbReference type="Proteomes" id="UP000176952"/>
    </source>
</evidence>
<organism evidence="3 4">
    <name type="scientific">Candidatus Kerfeldbacteria bacterium RIFCSPHIGHO2_12_FULL_48_17</name>
    <dbReference type="NCBI Taxonomy" id="1798542"/>
    <lineage>
        <taxon>Bacteria</taxon>
        <taxon>Candidatus Kerfeldiibacteriota</taxon>
    </lineage>
</organism>
<feature type="signal peptide" evidence="2">
    <location>
        <begin position="1"/>
        <end position="20"/>
    </location>
</feature>
<dbReference type="AlphaFoldDB" id="A0A1G2AXJ0"/>
<gene>
    <name evidence="3" type="ORF">A3F54_01090</name>
</gene>
<feature type="chain" id="PRO_5009581961" evidence="2">
    <location>
        <begin position="21"/>
        <end position="105"/>
    </location>
</feature>
<keyword evidence="2" id="KW-0732">Signal</keyword>
<dbReference type="PROSITE" id="PS51257">
    <property type="entry name" value="PROKAR_LIPOPROTEIN"/>
    <property type="match status" value="1"/>
</dbReference>
<evidence type="ECO:0000256" key="2">
    <source>
        <dbReference type="SAM" id="SignalP"/>
    </source>
</evidence>
<sequence length="105" mass="10481">MQTKRLIGAALLLGSFFLVGCGKTATNNDSNNGDATGSSGTSSDGTTDSSNPAEGGQSSDGTEFSKAELDAKFNATQDANKSVEEAQNVDDDINGAASTATPSGL</sequence>
<evidence type="ECO:0000256" key="1">
    <source>
        <dbReference type="SAM" id="MobiDB-lite"/>
    </source>
</evidence>
<accession>A0A1G2AXJ0</accession>
<dbReference type="STRING" id="1798542.A3F54_01090"/>
<proteinExistence type="predicted"/>
<feature type="compositionally biased region" description="Polar residues" evidence="1">
    <location>
        <begin position="96"/>
        <end position="105"/>
    </location>
</feature>
<evidence type="ECO:0000313" key="3">
    <source>
        <dbReference type="EMBL" id="OGY81643.1"/>
    </source>
</evidence>
<feature type="compositionally biased region" description="Low complexity" evidence="1">
    <location>
        <begin position="25"/>
        <end position="51"/>
    </location>
</feature>
<comment type="caution">
    <text evidence="3">The sequence shown here is derived from an EMBL/GenBank/DDBJ whole genome shotgun (WGS) entry which is preliminary data.</text>
</comment>
<dbReference type="EMBL" id="MHKD01000042">
    <property type="protein sequence ID" value="OGY81643.1"/>
    <property type="molecule type" value="Genomic_DNA"/>
</dbReference>
<protein>
    <submittedName>
        <fullName evidence="3">Uncharacterized protein</fullName>
    </submittedName>
</protein>
<name>A0A1G2AXJ0_9BACT</name>
<dbReference type="Proteomes" id="UP000176952">
    <property type="component" value="Unassembled WGS sequence"/>
</dbReference>